<accession>A0A0L0CGR8</accession>
<dbReference type="AlphaFoldDB" id="A0A0L0CGR8"/>
<evidence type="ECO:0000313" key="2">
    <source>
        <dbReference type="EMBL" id="KNC31618.1"/>
    </source>
</evidence>
<keyword evidence="1" id="KW-1133">Transmembrane helix</keyword>
<dbReference type="EMBL" id="JRES01000408">
    <property type="protein sequence ID" value="KNC31618.1"/>
    <property type="molecule type" value="Genomic_DNA"/>
</dbReference>
<dbReference type="OMA" id="NCYQNYG"/>
<gene>
    <name evidence="2" type="ORF">FF38_01016</name>
</gene>
<keyword evidence="3" id="KW-1185">Reference proteome</keyword>
<name>A0A0L0CGR8_LUCCU</name>
<proteinExistence type="predicted"/>
<reference evidence="2 3" key="1">
    <citation type="journal article" date="2015" name="Nat. Commun.">
        <title>Lucilia cuprina genome unlocks parasitic fly biology to underpin future interventions.</title>
        <authorList>
            <person name="Anstead C.A."/>
            <person name="Korhonen P.K."/>
            <person name="Young N.D."/>
            <person name="Hall R.S."/>
            <person name="Jex A.R."/>
            <person name="Murali S.C."/>
            <person name="Hughes D.S."/>
            <person name="Lee S.F."/>
            <person name="Perry T."/>
            <person name="Stroehlein A.J."/>
            <person name="Ansell B.R."/>
            <person name="Breugelmans B."/>
            <person name="Hofmann A."/>
            <person name="Qu J."/>
            <person name="Dugan S."/>
            <person name="Lee S.L."/>
            <person name="Chao H."/>
            <person name="Dinh H."/>
            <person name="Han Y."/>
            <person name="Doddapaneni H.V."/>
            <person name="Worley K.C."/>
            <person name="Muzny D.M."/>
            <person name="Ioannidis P."/>
            <person name="Waterhouse R.M."/>
            <person name="Zdobnov E.M."/>
            <person name="James P.J."/>
            <person name="Bagnall N.H."/>
            <person name="Kotze A.C."/>
            <person name="Gibbs R.A."/>
            <person name="Richards S."/>
            <person name="Batterham P."/>
            <person name="Gasser R.B."/>
        </authorList>
    </citation>
    <scope>NUCLEOTIDE SEQUENCE [LARGE SCALE GENOMIC DNA]</scope>
    <source>
        <strain evidence="2 3">LS</strain>
        <tissue evidence="2">Full body</tissue>
    </source>
</reference>
<organism evidence="2 3">
    <name type="scientific">Lucilia cuprina</name>
    <name type="common">Green bottle fly</name>
    <name type="synonym">Australian sheep blowfly</name>
    <dbReference type="NCBI Taxonomy" id="7375"/>
    <lineage>
        <taxon>Eukaryota</taxon>
        <taxon>Metazoa</taxon>
        <taxon>Ecdysozoa</taxon>
        <taxon>Arthropoda</taxon>
        <taxon>Hexapoda</taxon>
        <taxon>Insecta</taxon>
        <taxon>Pterygota</taxon>
        <taxon>Neoptera</taxon>
        <taxon>Endopterygota</taxon>
        <taxon>Diptera</taxon>
        <taxon>Brachycera</taxon>
        <taxon>Muscomorpha</taxon>
        <taxon>Oestroidea</taxon>
        <taxon>Calliphoridae</taxon>
        <taxon>Luciliinae</taxon>
        <taxon>Lucilia</taxon>
    </lineage>
</organism>
<comment type="caution">
    <text evidence="2">The sequence shown here is derived from an EMBL/GenBank/DDBJ whole genome shotgun (WGS) entry which is preliminary data.</text>
</comment>
<evidence type="ECO:0000256" key="1">
    <source>
        <dbReference type="SAM" id="Phobius"/>
    </source>
</evidence>
<keyword evidence="1" id="KW-0812">Transmembrane</keyword>
<evidence type="ECO:0000313" key="3">
    <source>
        <dbReference type="Proteomes" id="UP000037069"/>
    </source>
</evidence>
<keyword evidence="1" id="KW-0472">Membrane</keyword>
<feature type="transmembrane region" description="Helical" evidence="1">
    <location>
        <begin position="12"/>
        <end position="32"/>
    </location>
</feature>
<dbReference type="Proteomes" id="UP000037069">
    <property type="component" value="Unassembled WGS sequence"/>
</dbReference>
<protein>
    <submittedName>
        <fullName evidence="2">Uncharacterized protein</fullName>
    </submittedName>
</protein>
<sequence length="66" mass="7836">MALFNSFNLFELFIAFSVMPLVFVFLWCLIVGDFKNFRDSYKAYTVFTAKDPINCYQDYVEPQKTK</sequence>
<dbReference type="OrthoDB" id="7899880at2759"/>